<dbReference type="AlphaFoldDB" id="A0A9D4AYH8"/>
<evidence type="ECO:0000256" key="1">
    <source>
        <dbReference type="SAM" id="MobiDB-lite"/>
    </source>
</evidence>
<comment type="caution">
    <text evidence="2">The sequence shown here is derived from an EMBL/GenBank/DDBJ whole genome shotgun (WGS) entry which is preliminary data.</text>
</comment>
<protein>
    <submittedName>
        <fullName evidence="2">Uncharacterized protein</fullName>
    </submittedName>
</protein>
<feature type="compositionally biased region" description="Polar residues" evidence="1">
    <location>
        <begin position="1"/>
        <end position="10"/>
    </location>
</feature>
<dbReference type="EMBL" id="JAHDVG010000478">
    <property type="protein sequence ID" value="KAH1175243.1"/>
    <property type="molecule type" value="Genomic_DNA"/>
</dbReference>
<feature type="region of interest" description="Disordered" evidence="1">
    <location>
        <begin position="121"/>
        <end position="144"/>
    </location>
</feature>
<feature type="region of interest" description="Disordered" evidence="1">
    <location>
        <begin position="1"/>
        <end position="55"/>
    </location>
</feature>
<evidence type="ECO:0000313" key="2">
    <source>
        <dbReference type="EMBL" id="KAH1175243.1"/>
    </source>
</evidence>
<proteinExistence type="predicted"/>
<accession>A0A9D4AYH8</accession>
<name>A0A9D4AYH8_9SAUR</name>
<feature type="compositionally biased region" description="Low complexity" evidence="1">
    <location>
        <begin position="36"/>
        <end position="55"/>
    </location>
</feature>
<evidence type="ECO:0000313" key="3">
    <source>
        <dbReference type="Proteomes" id="UP000827986"/>
    </source>
</evidence>
<gene>
    <name evidence="2" type="ORF">KIL84_021657</name>
</gene>
<reference evidence="2" key="1">
    <citation type="submission" date="2021-09" db="EMBL/GenBank/DDBJ databases">
        <title>The genome of Mauremys mutica provides insights into the evolution of semi-aquatic lifestyle.</title>
        <authorList>
            <person name="Gong S."/>
            <person name="Gao Y."/>
        </authorList>
    </citation>
    <scope>NUCLEOTIDE SEQUENCE</scope>
    <source>
        <strain evidence="2">MM-2020</strain>
        <tissue evidence="2">Muscle</tissue>
    </source>
</reference>
<sequence>MGNVPHSQSIRVHRNPSQKSERRRPAFRPPDLHPGLASPPLFSSSPPSPQLSSPLPLCLAAEMPPVSPLFGSRGTSIFFFCTKPAIVYTFEEKKNVKKKKKPTKKIKNKKPTHTEKKLKINNPKKKNVERQICRRKKQKPTSMH</sequence>
<organism evidence="2 3">
    <name type="scientific">Mauremys mutica</name>
    <name type="common">yellowpond turtle</name>
    <dbReference type="NCBI Taxonomy" id="74926"/>
    <lineage>
        <taxon>Eukaryota</taxon>
        <taxon>Metazoa</taxon>
        <taxon>Chordata</taxon>
        <taxon>Craniata</taxon>
        <taxon>Vertebrata</taxon>
        <taxon>Euteleostomi</taxon>
        <taxon>Archelosauria</taxon>
        <taxon>Testudinata</taxon>
        <taxon>Testudines</taxon>
        <taxon>Cryptodira</taxon>
        <taxon>Durocryptodira</taxon>
        <taxon>Testudinoidea</taxon>
        <taxon>Geoemydidae</taxon>
        <taxon>Geoemydinae</taxon>
        <taxon>Mauremys</taxon>
    </lineage>
</organism>
<keyword evidence="3" id="KW-1185">Reference proteome</keyword>
<dbReference type="Proteomes" id="UP000827986">
    <property type="component" value="Unassembled WGS sequence"/>
</dbReference>
<feature type="compositionally biased region" description="Basic residues" evidence="1">
    <location>
        <begin position="133"/>
        <end position="144"/>
    </location>
</feature>